<dbReference type="Proteomes" id="UP000195440">
    <property type="component" value="Unassembled WGS sequence"/>
</dbReference>
<dbReference type="EMBL" id="LOHF01000014">
    <property type="protein sequence ID" value="OUM72690.1"/>
    <property type="molecule type" value="Genomic_DNA"/>
</dbReference>
<comment type="caution">
    <text evidence="2">The sequence shown here is derived from an EMBL/GenBank/DDBJ whole genome shotgun (WGS) entry which is preliminary data.</text>
</comment>
<proteinExistence type="predicted"/>
<keyword evidence="3" id="KW-1185">Reference proteome</keyword>
<evidence type="ECO:0000256" key="1">
    <source>
        <dbReference type="SAM" id="Phobius"/>
    </source>
</evidence>
<accession>A0A1Y3NYM2</accession>
<evidence type="ECO:0000313" key="2">
    <source>
        <dbReference type="EMBL" id="OUM72690.1"/>
    </source>
</evidence>
<feature type="transmembrane region" description="Helical" evidence="1">
    <location>
        <begin position="677"/>
        <end position="701"/>
    </location>
</feature>
<dbReference type="AlphaFoldDB" id="A0A1Y3NYM2"/>
<sequence length="1035" mass="117431">MSTQSASPAASNAAYPPDLRTVAEQEFLRLLRSDNPQASLDMSRTWLTSYTLKPLTIPPFTQLPEESHPTIERSLRQFLRSEPVRDTLLSHFLERSSFDPSVHAGFYKAANTVAESDEIAHLECQQILDLYTRFNSALEPVYRQQLADYWTYLHNGISRRERFIAERKKALLLESKAAVEQSLLTTTQHLMLEEQLNRPRIADHNTVQKYGAFQLALMDGQGEAQILPGAFVLTHTHSPQPPELTDTNLGEVLLCTEHQGLEGFESIATMIRSLGVRFNDAIQKQVLLQNLSADSREKILKLTPAVPAWRLSALSGDVLQKLFDQQVARQQADFSYLVRQAKTSRVNPDEFARTLPVQLAQAAHLDNALMLDRNDHRMITSHMPHWWQNVSREHQQHWVAAAQDYSKSIMQLHHLCTNLPDGPHPQGVHQTAWLENVKNLAISQLRMDQVQAQTDRLPSVAKAWMKVIIDSPCVEERQKVDGQTINLDFMILEQHPLPDVMRIAPLGSTPRQPLLLCTLNAPDSRVFRWFPDEATMREEFLENPDFTRYLLRQLPEESRPVECSAEEYEQWLKHFRARDTFKHLQTPARLPSLIFGEPDYVDEGEDYLMTHHDLKHTRQQTLHLRPEVIKKHGSLFGSIALNIAMLFIPSPVLIALAAGVGLFKLWEAFQHLREGDYYGAAFELLCAVGYLGAAALGRWVMNREPFTALENLRPASPLVQRTSAEGEEQIGFLESSSPPSQQTDLDAVVPYDADQFHAVQIGDRQYFIKRRPWLFGHCQLYRVDVANPDVLIKEPAYAVESSPGVWNRIETLRTKISSLVLKQSDQELGDVVQNWPNSADEVSNVSKLAFNRNYLRLAKTSNTDELPEILDYCEGGSQPINTLLRARLNTPLTVRFLSEFYSLNEYQGRAYRAALVSAAGLRKLTSEIGQVFVDNGVQSASVSRWSSEQWSRDGFIRQSASSEDSTVFVIFNESVPKKNLFTSFLGDHVAIAPSTPLQLVASRLVGKRFYVYFKSPTALPDKMFDLYSGNTELML</sequence>
<dbReference type="OrthoDB" id="6723715at2"/>
<feature type="transmembrane region" description="Helical" evidence="1">
    <location>
        <begin position="639"/>
        <end position="665"/>
    </location>
</feature>
<evidence type="ECO:0000313" key="3">
    <source>
        <dbReference type="Proteomes" id="UP000195440"/>
    </source>
</evidence>
<keyword evidence="1" id="KW-0812">Transmembrane</keyword>
<dbReference type="RefSeq" id="WP_087269715.1">
    <property type="nucleotide sequence ID" value="NZ_JBJGBV010000018.1"/>
</dbReference>
<reference evidence="2 3" key="1">
    <citation type="journal article" date="2017" name="Syst. Appl. Microbiol.">
        <title>Pseudomonas caspiana sp. nov., a citrus pathogen in the Pseudomonas syringae phylogenetic group.</title>
        <authorList>
            <person name="Busquets A."/>
            <person name="Gomila M."/>
            <person name="Beiki F."/>
            <person name="Mulet M."/>
            <person name="Rahimian H."/>
            <person name="Garcia-Valdes E."/>
            <person name="Lalucat J."/>
        </authorList>
    </citation>
    <scope>NUCLEOTIDE SEQUENCE [LARGE SCALE GENOMIC DNA]</scope>
    <source>
        <strain evidence="2 3">FBF102</strain>
    </source>
</reference>
<protein>
    <submittedName>
        <fullName evidence="2">Uncharacterized protein</fullName>
    </submittedName>
</protein>
<keyword evidence="1" id="KW-0472">Membrane</keyword>
<gene>
    <name evidence="2" type="ORF">AUC60_16440</name>
</gene>
<name>A0A1Y3NYM2_9PSED</name>
<keyword evidence="1" id="KW-1133">Transmembrane helix</keyword>
<organism evidence="2 3">
    <name type="scientific">Pseudomonas caspiana</name>
    <dbReference type="NCBI Taxonomy" id="1451454"/>
    <lineage>
        <taxon>Bacteria</taxon>
        <taxon>Pseudomonadati</taxon>
        <taxon>Pseudomonadota</taxon>
        <taxon>Gammaproteobacteria</taxon>
        <taxon>Pseudomonadales</taxon>
        <taxon>Pseudomonadaceae</taxon>
        <taxon>Pseudomonas</taxon>
    </lineage>
</organism>